<feature type="region of interest" description="Disordered" evidence="1">
    <location>
        <begin position="315"/>
        <end position="336"/>
    </location>
</feature>
<keyword evidence="3" id="KW-1185">Reference proteome</keyword>
<dbReference type="EMBL" id="SKBQ01000089">
    <property type="protein sequence ID" value="TPX07585.1"/>
    <property type="molecule type" value="Genomic_DNA"/>
</dbReference>
<name>A0A507AEB0_9PEZI</name>
<proteinExistence type="predicted"/>
<dbReference type="InParanoid" id="A0A507AEB0"/>
<evidence type="ECO:0000313" key="2">
    <source>
        <dbReference type="EMBL" id="TPX07585.1"/>
    </source>
</evidence>
<feature type="compositionally biased region" description="Basic and acidic residues" evidence="1">
    <location>
        <begin position="410"/>
        <end position="425"/>
    </location>
</feature>
<gene>
    <name evidence="2" type="ORF">E0L32_010684</name>
</gene>
<evidence type="ECO:0000256" key="1">
    <source>
        <dbReference type="SAM" id="MobiDB-lite"/>
    </source>
</evidence>
<evidence type="ECO:0000313" key="3">
    <source>
        <dbReference type="Proteomes" id="UP000319257"/>
    </source>
</evidence>
<dbReference type="RefSeq" id="XP_030989296.1">
    <property type="nucleotide sequence ID" value="XM_031133330.1"/>
</dbReference>
<feature type="region of interest" description="Disordered" evidence="1">
    <location>
        <begin position="465"/>
        <end position="505"/>
    </location>
</feature>
<feature type="compositionally biased region" description="Basic and acidic residues" evidence="1">
    <location>
        <begin position="320"/>
        <end position="335"/>
    </location>
</feature>
<feature type="compositionally biased region" description="Low complexity" evidence="1">
    <location>
        <begin position="398"/>
        <end position="407"/>
    </location>
</feature>
<organism evidence="2 3">
    <name type="scientific">Thyridium curvatum</name>
    <dbReference type="NCBI Taxonomy" id="1093900"/>
    <lineage>
        <taxon>Eukaryota</taxon>
        <taxon>Fungi</taxon>
        <taxon>Dikarya</taxon>
        <taxon>Ascomycota</taxon>
        <taxon>Pezizomycotina</taxon>
        <taxon>Sordariomycetes</taxon>
        <taxon>Sordariomycetidae</taxon>
        <taxon>Thyridiales</taxon>
        <taxon>Thyridiaceae</taxon>
        <taxon>Thyridium</taxon>
    </lineage>
</organism>
<feature type="compositionally biased region" description="Basic and acidic residues" evidence="1">
    <location>
        <begin position="106"/>
        <end position="122"/>
    </location>
</feature>
<protein>
    <submittedName>
        <fullName evidence="2">Uncharacterized protein</fullName>
    </submittedName>
</protein>
<dbReference type="GeneID" id="41978131"/>
<feature type="region of interest" description="Disordered" evidence="1">
    <location>
        <begin position="80"/>
        <end position="134"/>
    </location>
</feature>
<feature type="region of interest" description="Disordered" evidence="1">
    <location>
        <begin position="393"/>
        <end position="425"/>
    </location>
</feature>
<feature type="compositionally biased region" description="Basic and acidic residues" evidence="1">
    <location>
        <begin position="495"/>
        <end position="505"/>
    </location>
</feature>
<dbReference type="AlphaFoldDB" id="A0A507AEB0"/>
<sequence length="505" mass="55207">MPSPSSSSVLASTEKNLILSNPSHQISDIRGGYHQNTLPSIKFSKPLLSQLLPHNHPPKPITILRIRIRIPSSVRDLLSLPPLEDETPLGKHPARIRRPPRRVQPAHHDPPPPADVDRDPLPRRRRRRRRRRLPFFQLFPPPRLHQHPEHPHRLRVVGVLAAAALRLLRVDDGLHMQRQPPQAREPAAQRAQEPARVVAHRDVEVELEAAQGPQLPRQQRHLARAERRAPPAVLAAGVLAEADVVPQRELAQRGRVPQHGVEREQARVAAQVEDLELRGGDVVRHERVQAARGLAAAAGAPGQVRAVVLGAQDAQARQGRGADGREEGEERDREQLQVGEARQVPVARDVAARVLPVVVPQGQRRERGQAAAVVGGRREGELRALTPAAVAEGREPAGGEQELLQGGQRRGAERHVARHGQRDEEVRRHGPEIVVLGAGAVTAAAAVSQGHVFYVEFRSACRASGVPGREDVGRQPQATGLEVPCVEAPSANSKKKLELHTHGGG</sequence>
<comment type="caution">
    <text evidence="2">The sequence shown here is derived from an EMBL/GenBank/DDBJ whole genome shotgun (WGS) entry which is preliminary data.</text>
</comment>
<accession>A0A507AEB0</accession>
<dbReference type="Proteomes" id="UP000319257">
    <property type="component" value="Unassembled WGS sequence"/>
</dbReference>
<feature type="compositionally biased region" description="Basic residues" evidence="1">
    <location>
        <begin position="92"/>
        <end position="105"/>
    </location>
</feature>
<feature type="compositionally biased region" description="Basic residues" evidence="1">
    <location>
        <begin position="123"/>
        <end position="133"/>
    </location>
</feature>
<reference evidence="2 3" key="1">
    <citation type="submission" date="2019-06" db="EMBL/GenBank/DDBJ databases">
        <title>Draft genome sequence of the filamentous fungus Phialemoniopsis curvata isolated from diesel fuel.</title>
        <authorList>
            <person name="Varaljay V.A."/>
            <person name="Lyon W.J."/>
            <person name="Crouch A.L."/>
            <person name="Drake C.E."/>
            <person name="Hollomon J.M."/>
            <person name="Nadeau L.J."/>
            <person name="Nunn H.S."/>
            <person name="Stevenson B.S."/>
            <person name="Bojanowski C.L."/>
            <person name="Crookes-Goodson W.J."/>
        </authorList>
    </citation>
    <scope>NUCLEOTIDE SEQUENCE [LARGE SCALE GENOMIC DNA]</scope>
    <source>
        <strain evidence="2 3">D216</strain>
    </source>
</reference>